<dbReference type="RefSeq" id="WP_163073565.1">
    <property type="nucleotide sequence ID" value="NZ_CP048630.1"/>
</dbReference>
<keyword evidence="5" id="KW-1185">Reference proteome</keyword>
<proteinExistence type="predicted"/>
<reference evidence="4 5" key="1">
    <citation type="submission" date="2020-02" db="EMBL/GenBank/DDBJ databases">
        <authorList>
            <person name="Li G."/>
        </authorList>
    </citation>
    <scope>NUCLEOTIDE SEQUENCE [LARGE SCALE GENOMIC DNA]</scope>
    <source>
        <strain evidence="4 5">DSM 102029</strain>
    </source>
</reference>
<dbReference type="InterPro" id="IPR002935">
    <property type="entry name" value="SAM_O-MeTrfase"/>
</dbReference>
<dbReference type="Gene3D" id="3.40.50.150">
    <property type="entry name" value="Vaccinia Virus protein VP39"/>
    <property type="match status" value="1"/>
</dbReference>
<dbReference type="GO" id="GO:0008171">
    <property type="term" value="F:O-methyltransferase activity"/>
    <property type="evidence" value="ECO:0007669"/>
    <property type="project" value="InterPro"/>
</dbReference>
<dbReference type="SUPFAM" id="SSF53335">
    <property type="entry name" value="S-adenosyl-L-methionine-dependent methyltransferases"/>
    <property type="match status" value="1"/>
</dbReference>
<sequence>MTSFGPALWEAVDAYVGGHLVPPDPALDGALAASEAAGLPAVHVAPNQGKLLMLLARMMGARHILEVGTLGGYSTLWLAKALPADGRLVTLEYEPHHAEVARANIAAAGFSDRVDLRVGPARDSLAALEAEGADPFDFVFIDADKPSNVAYLEAALRLSRVGTVIVADNVVREGAVIDGANADPRVKGVRATYEWLAREPRVDATALQTVGEKGYDGFALALVIA</sequence>
<dbReference type="AlphaFoldDB" id="A0A6P1YH14"/>
<dbReference type="Proteomes" id="UP000464751">
    <property type="component" value="Chromosome"/>
</dbReference>
<gene>
    <name evidence="4" type="ORF">G3A50_01820</name>
</gene>
<evidence type="ECO:0000313" key="4">
    <source>
        <dbReference type="EMBL" id="QIB32577.1"/>
    </source>
</evidence>
<dbReference type="InterPro" id="IPR050362">
    <property type="entry name" value="Cation-dep_OMT"/>
</dbReference>
<dbReference type="KEGG" id="apra:G3A50_01820"/>
<evidence type="ECO:0000256" key="2">
    <source>
        <dbReference type="ARBA" id="ARBA00022679"/>
    </source>
</evidence>
<protein>
    <submittedName>
        <fullName evidence="4">O-methyltransferase</fullName>
    </submittedName>
</protein>
<evidence type="ECO:0000256" key="3">
    <source>
        <dbReference type="ARBA" id="ARBA00022691"/>
    </source>
</evidence>
<organism evidence="4 5">
    <name type="scientific">Ancylobacter pratisalsi</name>
    <dbReference type="NCBI Taxonomy" id="1745854"/>
    <lineage>
        <taxon>Bacteria</taxon>
        <taxon>Pseudomonadati</taxon>
        <taxon>Pseudomonadota</taxon>
        <taxon>Alphaproteobacteria</taxon>
        <taxon>Hyphomicrobiales</taxon>
        <taxon>Xanthobacteraceae</taxon>
        <taxon>Ancylobacter</taxon>
    </lineage>
</organism>
<name>A0A6P1YH14_9HYPH</name>
<dbReference type="GO" id="GO:0008757">
    <property type="term" value="F:S-adenosylmethionine-dependent methyltransferase activity"/>
    <property type="evidence" value="ECO:0007669"/>
    <property type="project" value="TreeGrafter"/>
</dbReference>
<keyword evidence="1 4" id="KW-0489">Methyltransferase</keyword>
<evidence type="ECO:0000256" key="1">
    <source>
        <dbReference type="ARBA" id="ARBA00022603"/>
    </source>
</evidence>
<dbReference type="GO" id="GO:0032259">
    <property type="term" value="P:methylation"/>
    <property type="evidence" value="ECO:0007669"/>
    <property type="project" value="UniProtKB-KW"/>
</dbReference>
<keyword evidence="2 4" id="KW-0808">Transferase</keyword>
<dbReference type="Pfam" id="PF01596">
    <property type="entry name" value="Methyltransf_3"/>
    <property type="match status" value="1"/>
</dbReference>
<dbReference type="PANTHER" id="PTHR10509">
    <property type="entry name" value="O-METHYLTRANSFERASE-RELATED"/>
    <property type="match status" value="1"/>
</dbReference>
<dbReference type="EMBL" id="CP048630">
    <property type="protein sequence ID" value="QIB32577.1"/>
    <property type="molecule type" value="Genomic_DNA"/>
</dbReference>
<evidence type="ECO:0000313" key="5">
    <source>
        <dbReference type="Proteomes" id="UP000464751"/>
    </source>
</evidence>
<dbReference type="PROSITE" id="PS51682">
    <property type="entry name" value="SAM_OMT_I"/>
    <property type="match status" value="1"/>
</dbReference>
<accession>A0A6P1YH14</accession>
<keyword evidence="3" id="KW-0949">S-adenosyl-L-methionine</keyword>
<dbReference type="CDD" id="cd02440">
    <property type="entry name" value="AdoMet_MTases"/>
    <property type="match status" value="1"/>
</dbReference>
<dbReference type="InterPro" id="IPR029063">
    <property type="entry name" value="SAM-dependent_MTases_sf"/>
</dbReference>
<dbReference type="PANTHER" id="PTHR10509:SF14">
    <property type="entry name" value="CAFFEOYL-COA O-METHYLTRANSFERASE 3-RELATED"/>
    <property type="match status" value="1"/>
</dbReference>